<dbReference type="Proteomes" id="UP000824120">
    <property type="component" value="Chromosome 10"/>
</dbReference>
<sequence>MNAELAKKWANLFNSNRMSEKRMSLSYVNPVMKNGEKVIELKKKEIDKATEEWKQALILYVVGDSPTVAAVERYIALQVNTVTKPKVY</sequence>
<keyword evidence="2" id="KW-1185">Reference proteome</keyword>
<dbReference type="PANTHER" id="PTHR33233">
    <property type="entry name" value="ENDONUCLEASE/EXONUCLEASE/PHOSPHATASE"/>
    <property type="match status" value="1"/>
</dbReference>
<organism evidence="1 2">
    <name type="scientific">Solanum commersonii</name>
    <name type="common">Commerson's wild potato</name>
    <name type="synonym">Commerson's nightshade</name>
    <dbReference type="NCBI Taxonomy" id="4109"/>
    <lineage>
        <taxon>Eukaryota</taxon>
        <taxon>Viridiplantae</taxon>
        <taxon>Streptophyta</taxon>
        <taxon>Embryophyta</taxon>
        <taxon>Tracheophyta</taxon>
        <taxon>Spermatophyta</taxon>
        <taxon>Magnoliopsida</taxon>
        <taxon>eudicotyledons</taxon>
        <taxon>Gunneridae</taxon>
        <taxon>Pentapetalae</taxon>
        <taxon>asterids</taxon>
        <taxon>lamiids</taxon>
        <taxon>Solanales</taxon>
        <taxon>Solanaceae</taxon>
        <taxon>Solanoideae</taxon>
        <taxon>Solaneae</taxon>
        <taxon>Solanum</taxon>
    </lineage>
</organism>
<proteinExistence type="predicted"/>
<evidence type="ECO:0000313" key="2">
    <source>
        <dbReference type="Proteomes" id="UP000824120"/>
    </source>
</evidence>
<gene>
    <name evidence="1" type="ORF">H5410_051335</name>
</gene>
<reference evidence="1 2" key="1">
    <citation type="submission" date="2020-09" db="EMBL/GenBank/DDBJ databases">
        <title>De no assembly of potato wild relative species, Solanum commersonii.</title>
        <authorList>
            <person name="Cho K."/>
        </authorList>
    </citation>
    <scope>NUCLEOTIDE SEQUENCE [LARGE SCALE GENOMIC DNA]</scope>
    <source>
        <strain evidence="1">LZ3.2</strain>
        <tissue evidence="1">Leaf</tissue>
    </source>
</reference>
<evidence type="ECO:0000313" key="1">
    <source>
        <dbReference type="EMBL" id="KAG5580708.1"/>
    </source>
</evidence>
<protein>
    <submittedName>
        <fullName evidence="1">Uncharacterized protein</fullName>
    </submittedName>
</protein>
<accession>A0A9J5X087</accession>
<dbReference type="EMBL" id="JACXVP010000010">
    <property type="protein sequence ID" value="KAG5580708.1"/>
    <property type="molecule type" value="Genomic_DNA"/>
</dbReference>
<comment type="caution">
    <text evidence="1">The sequence shown here is derived from an EMBL/GenBank/DDBJ whole genome shotgun (WGS) entry which is preliminary data.</text>
</comment>
<dbReference type="AlphaFoldDB" id="A0A9J5X087"/>
<name>A0A9J5X087_SOLCO</name>
<dbReference type="PANTHER" id="PTHR33233:SF17">
    <property type="entry name" value="DUF4283 DOMAIN-CONTAINING PROTEIN"/>
    <property type="match status" value="1"/>
</dbReference>
<dbReference type="OrthoDB" id="1305932at2759"/>